<dbReference type="PROSITE" id="PS50005">
    <property type="entry name" value="TPR"/>
    <property type="match status" value="1"/>
</dbReference>
<keyword evidence="1" id="KW-0802">TPR repeat</keyword>
<dbReference type="InterPro" id="IPR019734">
    <property type="entry name" value="TPR_rpt"/>
</dbReference>
<protein>
    <recommendedName>
        <fullName evidence="2">Guanylate cyclase domain-containing protein</fullName>
    </recommendedName>
</protein>
<dbReference type="InterPro" id="IPR011990">
    <property type="entry name" value="TPR-like_helical_dom_sf"/>
</dbReference>
<dbReference type="Gene3D" id="1.25.40.10">
    <property type="entry name" value="Tetratricopeptide repeat domain"/>
    <property type="match status" value="1"/>
</dbReference>
<dbReference type="GO" id="GO:0009190">
    <property type="term" value="P:cyclic nucleotide biosynthetic process"/>
    <property type="evidence" value="ECO:0007669"/>
    <property type="project" value="InterPro"/>
</dbReference>
<feature type="domain" description="Guanylate cyclase" evidence="2">
    <location>
        <begin position="6"/>
        <end position="121"/>
    </location>
</feature>
<dbReference type="Gene3D" id="3.30.70.1230">
    <property type="entry name" value="Nucleotide cyclase"/>
    <property type="match status" value="1"/>
</dbReference>
<evidence type="ECO:0000259" key="2">
    <source>
        <dbReference type="PROSITE" id="PS50125"/>
    </source>
</evidence>
<evidence type="ECO:0000313" key="5">
    <source>
        <dbReference type="Proteomes" id="UP000401717"/>
    </source>
</evidence>
<keyword evidence="6" id="KW-1185">Reference proteome</keyword>
<dbReference type="Proteomes" id="UP001055303">
    <property type="component" value="Unassembled WGS sequence"/>
</dbReference>
<proteinExistence type="predicted"/>
<evidence type="ECO:0000313" key="6">
    <source>
        <dbReference type="Proteomes" id="UP001055303"/>
    </source>
</evidence>
<evidence type="ECO:0000256" key="1">
    <source>
        <dbReference type="PROSITE-ProRule" id="PRU00339"/>
    </source>
</evidence>
<dbReference type="PANTHER" id="PTHR12558">
    <property type="entry name" value="CELL DIVISION CYCLE 16,23,27"/>
    <property type="match status" value="1"/>
</dbReference>
<name>A0A564G6D8_9HYPH</name>
<dbReference type="AlphaFoldDB" id="A0A564G6D8"/>
<dbReference type="InterPro" id="IPR001054">
    <property type="entry name" value="A/G_cyclase"/>
</dbReference>
<gene>
    <name evidence="3" type="ORF">IFDJLNFL_5200</name>
    <name evidence="4" type="ORF">MTDSW087_05366</name>
</gene>
<feature type="repeat" description="TPR" evidence="1">
    <location>
        <begin position="470"/>
        <end position="503"/>
    </location>
</feature>
<reference evidence="3" key="3">
    <citation type="submission" date="2021-08" db="EMBL/GenBank/DDBJ databases">
        <authorList>
            <person name="Tani A."/>
            <person name="Ola A."/>
            <person name="Ogura Y."/>
            <person name="Katsura K."/>
            <person name="Hayashi T."/>
        </authorList>
    </citation>
    <scope>NUCLEOTIDE SEQUENCE</scope>
    <source>
        <strain evidence="3">DSM 22415</strain>
    </source>
</reference>
<dbReference type="InterPro" id="IPR029787">
    <property type="entry name" value="Nucleotide_cyclase"/>
</dbReference>
<dbReference type="SUPFAM" id="SSF48452">
    <property type="entry name" value="TPR-like"/>
    <property type="match status" value="1"/>
</dbReference>
<evidence type="ECO:0000313" key="4">
    <source>
        <dbReference type="EMBL" id="VUF15622.1"/>
    </source>
</evidence>
<accession>A0A564G6D8</accession>
<dbReference type="SMART" id="SM00028">
    <property type="entry name" value="TPR"/>
    <property type="match status" value="3"/>
</dbReference>
<dbReference type="EMBL" id="BPQI01000198">
    <property type="protein sequence ID" value="GJD59272.1"/>
    <property type="molecule type" value="Genomic_DNA"/>
</dbReference>
<dbReference type="EMBL" id="CABFVH010000062">
    <property type="protein sequence ID" value="VUF15622.1"/>
    <property type="molecule type" value="Genomic_DNA"/>
</dbReference>
<evidence type="ECO:0000313" key="3">
    <source>
        <dbReference type="EMBL" id="GJD59272.1"/>
    </source>
</evidence>
<dbReference type="PANTHER" id="PTHR12558:SF33">
    <property type="entry name" value="BLL7664 PROTEIN"/>
    <property type="match status" value="1"/>
</dbReference>
<sequence length="607" mass="66676">MREKVVVLLVDLVESVRLMRQHEHNTIRRWTDLVGTVTREILPLHHGLLVKSLGDGLLVRFETVLDAASAAHAMHRAAARQNAGLPSDQHFHLRAGLNAAFAWCDEQDVYGTGVNLAARLATLAGPGETIAGISAYTELAAALAGLGQPGETIGNAAARDELTNGIDATCEDLGDCFLKHFDKPVRAYRLGPASPRPCLTGRRDYGRPMAPTIAVVPFESRSDAPTYLDVGNLIADSVICRLSKAANLKVISRLSTAVFRNRADLAARVSYSLNATYVLTGGYVTDGGRVLVTTELSQASNNQVIWADRSSGHVGDLLTPDSELTSRIAQEVHTAIFDAEVEHIRTQPLPCLESYSLLLGSITLMHRSNKQDFLQTRILLDELINRHRRMAAPHALLGNWFILRLTRGWSEDRVQEAAEALRATRAALDLDPSDALALATEGFVHCHLLKDLEVARQRCDQAINANPSHALGWLYRGTIQAFLGESDAAVEATRRALELSPLDPHRYYFESLGATAELSAHRYESAERLARASLALNRMHSSTWRVLTIALVHQGRMDEAREAVRNVRHLEPNLTVDGYLARMPNADLETGRDWARCLAAAGLPRER</sequence>
<reference evidence="3" key="2">
    <citation type="journal article" date="2021" name="Front. Microbiol.">
        <title>Comprehensive Comparative Genomics and Phenotyping of Methylobacterium Species.</title>
        <authorList>
            <person name="Alessa O."/>
            <person name="Ogura Y."/>
            <person name="Fujitani Y."/>
            <person name="Takami H."/>
            <person name="Hayashi T."/>
            <person name="Sahin N."/>
            <person name="Tani A."/>
        </authorList>
    </citation>
    <scope>NUCLEOTIDE SEQUENCE</scope>
    <source>
        <strain evidence="3">DSM 22415</strain>
    </source>
</reference>
<reference evidence="4 5" key="1">
    <citation type="submission" date="2019-06" db="EMBL/GenBank/DDBJ databases">
        <authorList>
            <person name="Rodrigo-Torres L."/>
            <person name="Arahal R. D."/>
            <person name="Lucena T."/>
        </authorList>
    </citation>
    <scope>NUCLEOTIDE SEQUENCE [LARGE SCALE GENOMIC DNA]</scope>
    <source>
        <strain evidence="4 5">SW08-7</strain>
    </source>
</reference>
<dbReference type="Proteomes" id="UP000401717">
    <property type="component" value="Unassembled WGS sequence"/>
</dbReference>
<dbReference type="PROSITE" id="PS50125">
    <property type="entry name" value="GUANYLATE_CYCLASE_2"/>
    <property type="match status" value="1"/>
</dbReference>
<dbReference type="GO" id="GO:0004016">
    <property type="term" value="F:adenylate cyclase activity"/>
    <property type="evidence" value="ECO:0007669"/>
    <property type="project" value="UniProtKB-ARBA"/>
</dbReference>
<dbReference type="SUPFAM" id="SSF55073">
    <property type="entry name" value="Nucleotide cyclase"/>
    <property type="match status" value="1"/>
</dbReference>
<organism evidence="4 5">
    <name type="scientific">Methylobacterium dankookense</name>
    <dbReference type="NCBI Taxonomy" id="560405"/>
    <lineage>
        <taxon>Bacteria</taxon>
        <taxon>Pseudomonadati</taxon>
        <taxon>Pseudomonadota</taxon>
        <taxon>Alphaproteobacteria</taxon>
        <taxon>Hyphomicrobiales</taxon>
        <taxon>Methylobacteriaceae</taxon>
        <taxon>Methylobacterium</taxon>
    </lineage>
</organism>
<dbReference type="GO" id="GO:0035556">
    <property type="term" value="P:intracellular signal transduction"/>
    <property type="evidence" value="ECO:0007669"/>
    <property type="project" value="InterPro"/>
</dbReference>